<comment type="caution">
    <text evidence="2">The sequence shown here is derived from an EMBL/GenBank/DDBJ whole genome shotgun (WGS) entry which is preliminary data.</text>
</comment>
<protein>
    <submittedName>
        <fullName evidence="2">Uncharacterized protein</fullName>
    </submittedName>
</protein>
<reference evidence="2" key="1">
    <citation type="submission" date="2013-10" db="EMBL/GenBank/DDBJ databases">
        <title>The Genome Sequence of Fusobacterium nucleatum CTI-6.</title>
        <authorList>
            <consortium name="The Broad Institute Genomics Platform"/>
            <person name="Earl A."/>
            <person name="Ward D."/>
            <person name="Feldgarden M."/>
            <person name="Gevers D."/>
            <person name="Kostic A."/>
            <person name="Garrett W."/>
            <person name="Young S.K."/>
            <person name="Zeng Q."/>
            <person name="Gargeya S."/>
            <person name="Fitzgerald M."/>
            <person name="Abouelleil A."/>
            <person name="Alvarado L."/>
            <person name="Berlin A.M."/>
            <person name="Chapman S.B."/>
            <person name="Gainer-Dewar J."/>
            <person name="Goldberg J."/>
            <person name="Gnerre S."/>
            <person name="Griggs A."/>
            <person name="Gujja S."/>
            <person name="Hansen M."/>
            <person name="Howarth C."/>
            <person name="Imamovic A."/>
            <person name="Ireland A."/>
            <person name="Larimer J."/>
            <person name="McCowan C."/>
            <person name="Murphy C."/>
            <person name="Pearson M."/>
            <person name="Poon T.W."/>
            <person name="Priest M."/>
            <person name="Roberts A."/>
            <person name="Saif S."/>
            <person name="Shea T."/>
            <person name="Sykes S."/>
            <person name="Wortman J."/>
            <person name="Nusbaum C."/>
            <person name="Birren B."/>
        </authorList>
    </citation>
    <scope>NUCLEOTIDE SEQUENCE [LARGE SCALE GENOMIC DNA]</scope>
    <source>
        <strain evidence="2">CTI-6</strain>
    </source>
</reference>
<keyword evidence="1" id="KW-0812">Transmembrane</keyword>
<dbReference type="EMBL" id="AXNV01000002">
    <property type="protein sequence ID" value="ERT49175.1"/>
    <property type="molecule type" value="Genomic_DNA"/>
</dbReference>
<sequence>MEALKFSIIIIFLSILIFLMGLFITKSISHSIFLIYFILSFLLPMLII</sequence>
<dbReference type="AlphaFoldDB" id="U7TXN6"/>
<feature type="transmembrane region" description="Helical" evidence="1">
    <location>
        <begin position="31"/>
        <end position="47"/>
    </location>
</feature>
<evidence type="ECO:0000256" key="1">
    <source>
        <dbReference type="SAM" id="Phobius"/>
    </source>
</evidence>
<gene>
    <name evidence="2" type="ORF">HMPREF1767_00314</name>
</gene>
<keyword evidence="1" id="KW-1133">Transmembrane helix</keyword>
<keyword evidence="1" id="KW-0472">Membrane</keyword>
<feature type="transmembrane region" description="Helical" evidence="1">
    <location>
        <begin position="6"/>
        <end position="24"/>
    </location>
</feature>
<proteinExistence type="predicted"/>
<accession>U7TXN6</accession>
<evidence type="ECO:0000313" key="2">
    <source>
        <dbReference type="EMBL" id="ERT49175.1"/>
    </source>
</evidence>
<name>U7TXN6_FUSNU</name>
<organism evidence="2">
    <name type="scientific">Fusobacterium nucleatum CTI-6</name>
    <dbReference type="NCBI Taxonomy" id="1316587"/>
    <lineage>
        <taxon>Bacteria</taxon>
        <taxon>Fusobacteriati</taxon>
        <taxon>Fusobacteriota</taxon>
        <taxon>Fusobacteriia</taxon>
        <taxon>Fusobacteriales</taxon>
        <taxon>Fusobacteriaceae</taxon>
        <taxon>Fusobacterium</taxon>
    </lineage>
</organism>